<accession>A0ABW4D3H2</accession>
<dbReference type="InterPro" id="IPR044081">
    <property type="entry name" value="DUF5776"/>
</dbReference>
<keyword evidence="3" id="KW-1185">Reference proteome</keyword>
<organism evidence="2 3">
    <name type="scientific">Levilactobacillus lanxiensis</name>
    <dbReference type="NCBI Taxonomy" id="2799568"/>
    <lineage>
        <taxon>Bacteria</taxon>
        <taxon>Bacillati</taxon>
        <taxon>Bacillota</taxon>
        <taxon>Bacilli</taxon>
        <taxon>Lactobacillales</taxon>
        <taxon>Lactobacillaceae</taxon>
        <taxon>Levilactobacillus</taxon>
    </lineage>
</organism>
<dbReference type="RefSeq" id="WP_203643565.1">
    <property type="nucleotide sequence ID" value="NZ_BOLN01000002.1"/>
</dbReference>
<dbReference type="Proteomes" id="UP001597189">
    <property type="component" value="Unassembled WGS sequence"/>
</dbReference>
<sequence>MKWKVGLLALGLGLLIGLRPLVPVPHQGNLPVTPSLPSARAATVDETSYSGTIGSGETSVPWTLNNGTLTLQGGTLRKFSGRWLTLPNGQVLTDLVEDNQDILTRTDFQDMVTKIAITGKLNVGDNAAYLFANFTNVTDYSGLDNLDLTNLDSTNIVGGSGLMGMFTGNSTLTAFTAPSFAANNPHSIANMFQNDSSLVYLDLSKMQTANVANLSGLTLGCTALQVLNLGNFSSPDKLAANYTNYIEPKAQINCLTVSPTLILNKSGLYNLTRSNAMVTNRWQEVGSGKVSFNLNHQPPFAGYDDFLQNYQVYDPQGPVLGDPDTTVNDSTQQLLNLYDGEDHGITGNQTYVREPQPGMAIKEPDIPAPTPIPSPTTPTEDDTADFQQFYISATQKIGLYSNKDFSAANQLAWFAKKPQMKQPTFLVTGVTTSEAGNHRYQVRDTNRQSQTYGETGYVTTKADSVTASYYQNAPQTVTVINPGGINGYGSAALSQPQVAYAQGKQLAVKKVVTHGQTTRLLLTNGKYISGNRHFVVAGKYRVPAQVRAKTAVNRYANVNLTQRKQHYPQKTHHTFKVLGWDYSQGQNTTTAGTLRYRVAGGYITANPRLVRALK</sequence>
<comment type="caution">
    <text evidence="2">The sequence shown here is derived from an EMBL/GenBank/DDBJ whole genome shotgun (WGS) entry which is preliminary data.</text>
</comment>
<evidence type="ECO:0000259" key="1">
    <source>
        <dbReference type="Pfam" id="PF19087"/>
    </source>
</evidence>
<gene>
    <name evidence="2" type="ORF">ACFQ44_02235</name>
</gene>
<evidence type="ECO:0000313" key="3">
    <source>
        <dbReference type="Proteomes" id="UP001597189"/>
    </source>
</evidence>
<proteinExistence type="predicted"/>
<dbReference type="Gene3D" id="3.80.10.10">
    <property type="entry name" value="Ribonuclease Inhibitor"/>
    <property type="match status" value="1"/>
</dbReference>
<protein>
    <submittedName>
        <fullName evidence="2">DUF5776 domain-containing protein</fullName>
    </submittedName>
</protein>
<feature type="domain" description="DUF5776" evidence="1">
    <location>
        <begin position="469"/>
        <end position="535"/>
    </location>
</feature>
<dbReference type="EMBL" id="JBHTOD010000002">
    <property type="protein sequence ID" value="MFD1454498.1"/>
    <property type="molecule type" value="Genomic_DNA"/>
</dbReference>
<reference evidence="3" key="1">
    <citation type="journal article" date="2019" name="Int. J. Syst. Evol. Microbiol.">
        <title>The Global Catalogue of Microorganisms (GCM) 10K type strain sequencing project: providing services to taxonomists for standard genome sequencing and annotation.</title>
        <authorList>
            <consortium name="The Broad Institute Genomics Platform"/>
            <consortium name="The Broad Institute Genome Sequencing Center for Infectious Disease"/>
            <person name="Wu L."/>
            <person name="Ma J."/>
        </authorList>
    </citation>
    <scope>NUCLEOTIDE SEQUENCE [LARGE SCALE GENOMIC DNA]</scope>
    <source>
        <strain evidence="3">CCM 8979</strain>
    </source>
</reference>
<dbReference type="Pfam" id="PF19087">
    <property type="entry name" value="DUF5776"/>
    <property type="match status" value="1"/>
</dbReference>
<name>A0ABW4D3H2_9LACO</name>
<dbReference type="InterPro" id="IPR032675">
    <property type="entry name" value="LRR_dom_sf"/>
</dbReference>
<evidence type="ECO:0000313" key="2">
    <source>
        <dbReference type="EMBL" id="MFD1454498.1"/>
    </source>
</evidence>